<dbReference type="PANTHER" id="PTHR43710:SF5">
    <property type="entry name" value="INDOLEPYRUVATE FERREDOXIN OXIDOREDUCTASE ALPHA SUBUNIT"/>
    <property type="match status" value="1"/>
</dbReference>
<dbReference type="EC" id="1.2.7.8" evidence="3 14"/>
<gene>
    <name evidence="17" type="ORF">AMURIS_03393</name>
</gene>
<dbReference type="InterPro" id="IPR017896">
    <property type="entry name" value="4Fe4S_Fe-S-bd"/>
</dbReference>
<evidence type="ECO:0000256" key="8">
    <source>
        <dbReference type="ARBA" id="ARBA00022982"/>
    </source>
</evidence>
<reference evidence="17 18" key="1">
    <citation type="submission" date="2018-01" db="EMBL/GenBank/DDBJ databases">
        <authorList>
            <person name="Gaut B.S."/>
            <person name="Morton B.R."/>
            <person name="Clegg M.T."/>
            <person name="Duvall M.R."/>
        </authorList>
    </citation>
    <scope>NUCLEOTIDE SEQUENCE [LARGE SCALE GENOMIC DNA]</scope>
    <source>
        <strain evidence="17">GP69</strain>
    </source>
</reference>
<accession>A0A2K4ZJS9</accession>
<dbReference type="CDD" id="cd07034">
    <property type="entry name" value="TPP_PYR_PFOR_IOR-alpha_like"/>
    <property type="match status" value="1"/>
</dbReference>
<dbReference type="InterPro" id="IPR009014">
    <property type="entry name" value="Transketo_C/PFOR_II"/>
</dbReference>
<dbReference type="FunFam" id="3.40.50.970:FF:000039">
    <property type="entry name" value="Indolepyruvate oxidoreductase subunit IorA"/>
    <property type="match status" value="1"/>
</dbReference>
<dbReference type="GO" id="GO:0043805">
    <property type="term" value="F:indolepyruvate ferredoxin oxidoreductase activity"/>
    <property type="evidence" value="ECO:0007669"/>
    <property type="project" value="UniProtKB-UniRule"/>
</dbReference>
<comment type="catalytic activity">
    <reaction evidence="13 14">
        <text>indole-3-pyruvate + 2 oxidized [2Fe-2S]-[ferredoxin] + CoA = (indol-3-yl)acetyl-CoA + 2 reduced [2Fe-2S]-[ferredoxin] + CO2 + H(+)</text>
        <dbReference type="Rhea" id="RHEA:12645"/>
        <dbReference type="Rhea" id="RHEA-COMP:10000"/>
        <dbReference type="Rhea" id="RHEA-COMP:10001"/>
        <dbReference type="ChEBI" id="CHEBI:15378"/>
        <dbReference type="ChEBI" id="CHEBI:16526"/>
        <dbReference type="ChEBI" id="CHEBI:17640"/>
        <dbReference type="ChEBI" id="CHEBI:33737"/>
        <dbReference type="ChEBI" id="CHEBI:33738"/>
        <dbReference type="ChEBI" id="CHEBI:57271"/>
        <dbReference type="ChEBI" id="CHEBI:57287"/>
        <dbReference type="EC" id="1.2.7.8"/>
    </reaction>
</comment>
<organism evidence="17 18">
    <name type="scientific">Acetatifactor muris</name>
    <dbReference type="NCBI Taxonomy" id="879566"/>
    <lineage>
        <taxon>Bacteria</taxon>
        <taxon>Bacillati</taxon>
        <taxon>Bacillota</taxon>
        <taxon>Clostridia</taxon>
        <taxon>Lachnospirales</taxon>
        <taxon>Lachnospiraceae</taxon>
        <taxon>Acetatifactor</taxon>
    </lineage>
</organism>
<dbReference type="Proteomes" id="UP000236311">
    <property type="component" value="Unassembled WGS sequence"/>
</dbReference>
<dbReference type="InterPro" id="IPR045025">
    <property type="entry name" value="HACL1-like"/>
</dbReference>
<dbReference type="SUPFAM" id="SSF52922">
    <property type="entry name" value="TK C-terminal domain-like"/>
    <property type="match status" value="1"/>
</dbReference>
<dbReference type="InterPro" id="IPR029061">
    <property type="entry name" value="THDP-binding"/>
</dbReference>
<dbReference type="PANTHER" id="PTHR43710">
    <property type="entry name" value="2-HYDROXYACYL-COA LYASE"/>
    <property type="match status" value="1"/>
</dbReference>
<dbReference type="InterPro" id="IPR002880">
    <property type="entry name" value="Pyrv_Fd/Flavodoxin_OxRdtase_N"/>
</dbReference>
<dbReference type="GO" id="GO:0030976">
    <property type="term" value="F:thiamine pyrophosphate binding"/>
    <property type="evidence" value="ECO:0007669"/>
    <property type="project" value="InterPro"/>
</dbReference>
<evidence type="ECO:0000313" key="18">
    <source>
        <dbReference type="Proteomes" id="UP000236311"/>
    </source>
</evidence>
<sequence>MPLEEERKVSEKKILLGNEAIARGAYEAGVKVSAAYPGTPSTEISESIAKYEEVYAEWSPNEKVAAEVAIGASIAGARAMCSMKHVGVNVASDPLFTAAYTGVGGGLVVVAADDPGMYSSQNEQDSRMVARAAMIPVLEPSDSAEAKEFTKLAFELSEEYDTPVMVRSTTRLSHSQGVVELEARNERENVPYERNTGKYVMMPANAIKRHVTVEERLKRMAEDACGMSLNRAEYRDLSTGFITSGIPYQYVREAMPEASVLKLGLVHPLPRKLIEEFASRVDRLYIFEELEPVIEEQVKSWGILKAVGKDIFTVQGEYSANMLREQVLGEKCRVRTPESVPARPPILCPGCPHRSVYSVLSRLKMHAAGDIGCYTLGALAPLSVIDSTICMGSSISTLHGMEKARGKEYIRDWVAVIGDSTFMHTGINSLMNMVYNQSSGTVVILDNSTTGMTGHQDHAATGKTLKGEVVPAINIADLCRSLGIRHVYEISAFDLEGLEEAFRRETKRNEVSVIITKAPCVLLKGVTFPDKCVPVPEKCKKCGACLRPGCPALTKNTDGTVSIDETMCNGCGLCAKLCKFDAIEIRNKN</sequence>
<dbReference type="Pfam" id="PF02775">
    <property type="entry name" value="TPP_enzyme_C"/>
    <property type="match status" value="1"/>
</dbReference>
<feature type="domain" description="4Fe-4S ferredoxin-type" evidence="16">
    <location>
        <begin position="530"/>
        <end position="558"/>
    </location>
</feature>
<comment type="function">
    <text evidence="1 14">Catalyzes the ferredoxin-dependent oxidative decarboxylation of arylpyruvates.</text>
</comment>
<feature type="binding site" evidence="15">
    <location>
        <position position="550"/>
    </location>
    <ligand>
        <name>[4Fe-4S] cluster</name>
        <dbReference type="ChEBI" id="CHEBI:49883"/>
        <label>2</label>
    </ligand>
</feature>
<dbReference type="PIRSF" id="PIRSF006439">
    <property type="entry name" value="Indolepyruvate_ferr_oxidored"/>
    <property type="match status" value="1"/>
</dbReference>
<dbReference type="InterPro" id="IPR017721">
    <property type="entry name" value="IorA"/>
</dbReference>
<feature type="binding site" evidence="15">
    <location>
        <position position="574"/>
    </location>
    <ligand>
        <name>[4Fe-4S] cluster</name>
        <dbReference type="ChEBI" id="CHEBI:49883"/>
        <label>2</label>
    </ligand>
</feature>
<evidence type="ECO:0000256" key="5">
    <source>
        <dbReference type="ARBA" id="ARBA00022448"/>
    </source>
</evidence>
<feature type="binding site" evidence="15">
    <location>
        <position position="539"/>
    </location>
    <ligand>
        <name>[4Fe-4S] cluster</name>
        <dbReference type="ChEBI" id="CHEBI:49883"/>
        <label>1</label>
    </ligand>
</feature>
<evidence type="ECO:0000256" key="14">
    <source>
        <dbReference type="PIRNR" id="PIRNR006439"/>
    </source>
</evidence>
<evidence type="ECO:0000256" key="9">
    <source>
        <dbReference type="ARBA" id="ARBA00023002"/>
    </source>
</evidence>
<protein>
    <recommendedName>
        <fullName evidence="4 14">Indolepyruvate oxidoreductase subunit IorA</fullName>
        <shortName evidence="14">IOR</shortName>
        <ecNumber evidence="3 14">1.2.7.8</ecNumber>
    </recommendedName>
    <alternativeName>
        <fullName evidence="12 14">Indolepyruvate ferredoxin oxidoreductase subunit alpha</fullName>
    </alternativeName>
</protein>
<evidence type="ECO:0000256" key="1">
    <source>
        <dbReference type="ARBA" id="ARBA00002995"/>
    </source>
</evidence>
<keyword evidence="11 14" id="KW-0411">Iron-sulfur</keyword>
<dbReference type="EMBL" id="OFSM01000018">
    <property type="protein sequence ID" value="SOY30662.1"/>
    <property type="molecule type" value="Genomic_DNA"/>
</dbReference>
<dbReference type="Pfam" id="PF00037">
    <property type="entry name" value="Fer4"/>
    <property type="match status" value="1"/>
</dbReference>
<dbReference type="InterPro" id="IPR011766">
    <property type="entry name" value="TPP_enzyme_TPP-bd"/>
</dbReference>
<name>A0A2K4ZJS9_9FIRM</name>
<evidence type="ECO:0000256" key="10">
    <source>
        <dbReference type="ARBA" id="ARBA00023004"/>
    </source>
</evidence>
<evidence type="ECO:0000256" key="11">
    <source>
        <dbReference type="ARBA" id="ARBA00023014"/>
    </source>
</evidence>
<evidence type="ECO:0000256" key="3">
    <source>
        <dbReference type="ARBA" id="ARBA00012812"/>
    </source>
</evidence>
<feature type="domain" description="4Fe-4S ferredoxin-type" evidence="16">
    <location>
        <begin position="559"/>
        <end position="588"/>
    </location>
</feature>
<dbReference type="PROSITE" id="PS51379">
    <property type="entry name" value="4FE4S_FER_2"/>
    <property type="match status" value="2"/>
</dbReference>
<comment type="cofactor">
    <cofactor evidence="14 15">
        <name>[4Fe-4S] cluster</name>
        <dbReference type="ChEBI" id="CHEBI:49883"/>
    </cofactor>
    <text evidence="14 15">Binds 2 [4Fe-4S] clusters. In this family the first cluster has a non-standard and varying [4Fe-4S] binding motif CX(2)CX(2)CX(4-5)CP.</text>
</comment>
<dbReference type="SUPFAM" id="SSF52518">
    <property type="entry name" value="Thiamin diphosphate-binding fold (THDP-binding)"/>
    <property type="match status" value="2"/>
</dbReference>
<keyword evidence="6 14" id="KW-0004">4Fe-4S</keyword>
<dbReference type="NCBIfam" id="TIGR03336">
    <property type="entry name" value="IOR_alpha"/>
    <property type="match status" value="1"/>
</dbReference>
<dbReference type="Gene3D" id="3.40.50.970">
    <property type="match status" value="2"/>
</dbReference>
<feature type="binding site" evidence="15">
    <location>
        <position position="571"/>
    </location>
    <ligand>
        <name>[4Fe-4S] cluster</name>
        <dbReference type="ChEBI" id="CHEBI:49883"/>
        <label>2</label>
    </ligand>
</feature>
<dbReference type="GO" id="GO:0051539">
    <property type="term" value="F:4 iron, 4 sulfur cluster binding"/>
    <property type="evidence" value="ECO:0007669"/>
    <property type="project" value="UniProtKB-UniRule"/>
</dbReference>
<evidence type="ECO:0000256" key="15">
    <source>
        <dbReference type="PIRSR" id="PIRSR006439-50"/>
    </source>
</evidence>
<dbReference type="AlphaFoldDB" id="A0A2K4ZJS9"/>
<dbReference type="SUPFAM" id="SSF54862">
    <property type="entry name" value="4Fe-4S ferredoxins"/>
    <property type="match status" value="1"/>
</dbReference>
<dbReference type="CDD" id="cd02008">
    <property type="entry name" value="TPP_IOR_alpha"/>
    <property type="match status" value="1"/>
</dbReference>
<keyword evidence="18" id="KW-1185">Reference proteome</keyword>
<keyword evidence="7 14" id="KW-0479">Metal-binding</keyword>
<dbReference type="GO" id="GO:0046872">
    <property type="term" value="F:metal ion binding"/>
    <property type="evidence" value="ECO:0007669"/>
    <property type="project" value="UniProtKB-UniRule"/>
</dbReference>
<feature type="binding site" evidence="15">
    <location>
        <position position="578"/>
    </location>
    <ligand>
        <name>[4Fe-4S] cluster</name>
        <dbReference type="ChEBI" id="CHEBI:49883"/>
        <label>1</label>
    </ligand>
</feature>
<feature type="binding site" evidence="15">
    <location>
        <position position="542"/>
    </location>
    <ligand>
        <name>[4Fe-4S] cluster</name>
        <dbReference type="ChEBI" id="CHEBI:49883"/>
        <label>1</label>
    </ligand>
</feature>
<evidence type="ECO:0000313" key="17">
    <source>
        <dbReference type="EMBL" id="SOY30662.1"/>
    </source>
</evidence>
<feature type="binding site" evidence="15">
    <location>
        <position position="568"/>
    </location>
    <ligand>
        <name>[4Fe-4S] cluster</name>
        <dbReference type="ChEBI" id="CHEBI:49883"/>
        <label>2</label>
    </ligand>
</feature>
<evidence type="ECO:0000256" key="4">
    <source>
        <dbReference type="ARBA" id="ARBA00017710"/>
    </source>
</evidence>
<keyword evidence="9 14" id="KW-0560">Oxidoreductase</keyword>
<dbReference type="Pfam" id="PF01855">
    <property type="entry name" value="POR_N"/>
    <property type="match status" value="1"/>
</dbReference>
<evidence type="ECO:0000256" key="7">
    <source>
        <dbReference type="ARBA" id="ARBA00022723"/>
    </source>
</evidence>
<evidence type="ECO:0000259" key="16">
    <source>
        <dbReference type="PROSITE" id="PS51379"/>
    </source>
</evidence>
<keyword evidence="8 14" id="KW-0249">Electron transport</keyword>
<keyword evidence="5 14" id="KW-0813">Transport</keyword>
<feature type="binding site" evidence="15">
    <location>
        <position position="545"/>
    </location>
    <ligand>
        <name>[4Fe-4S] cluster</name>
        <dbReference type="ChEBI" id="CHEBI:49883"/>
        <label>1</label>
    </ligand>
</feature>
<proteinExistence type="predicted"/>
<evidence type="ECO:0000256" key="13">
    <source>
        <dbReference type="ARBA" id="ARBA00048332"/>
    </source>
</evidence>
<evidence type="ECO:0000256" key="12">
    <source>
        <dbReference type="ARBA" id="ARBA00030514"/>
    </source>
</evidence>
<comment type="subunit">
    <text evidence="2">Heterodimer of the IorA and IorB subunits.</text>
</comment>
<keyword evidence="10 14" id="KW-0408">Iron</keyword>
<evidence type="ECO:0000256" key="6">
    <source>
        <dbReference type="ARBA" id="ARBA00022485"/>
    </source>
</evidence>
<evidence type="ECO:0000256" key="2">
    <source>
        <dbReference type="ARBA" id="ARBA00011238"/>
    </source>
</evidence>
<dbReference type="Gene3D" id="3.30.70.20">
    <property type="match status" value="1"/>
</dbReference>